<keyword evidence="2" id="KW-1185">Reference proteome</keyword>
<organism evidence="1 2">
    <name type="scientific">Dendrobium nobile</name>
    <name type="common">Orchid</name>
    <dbReference type="NCBI Taxonomy" id="94219"/>
    <lineage>
        <taxon>Eukaryota</taxon>
        <taxon>Viridiplantae</taxon>
        <taxon>Streptophyta</taxon>
        <taxon>Embryophyta</taxon>
        <taxon>Tracheophyta</taxon>
        <taxon>Spermatophyta</taxon>
        <taxon>Magnoliopsida</taxon>
        <taxon>Liliopsida</taxon>
        <taxon>Asparagales</taxon>
        <taxon>Orchidaceae</taxon>
        <taxon>Epidendroideae</taxon>
        <taxon>Malaxideae</taxon>
        <taxon>Dendrobiinae</taxon>
        <taxon>Dendrobium</taxon>
    </lineage>
</organism>
<comment type="caution">
    <text evidence="1">The sequence shown here is derived from an EMBL/GenBank/DDBJ whole genome shotgun (WGS) entry which is preliminary data.</text>
</comment>
<dbReference type="EMBL" id="JAGYWB010000016">
    <property type="protein sequence ID" value="KAI0496701.1"/>
    <property type="molecule type" value="Genomic_DNA"/>
</dbReference>
<proteinExistence type="predicted"/>
<dbReference type="AlphaFoldDB" id="A0A8T3AL51"/>
<accession>A0A8T3AL51</accession>
<evidence type="ECO:0000313" key="1">
    <source>
        <dbReference type="EMBL" id="KAI0496701.1"/>
    </source>
</evidence>
<protein>
    <submittedName>
        <fullName evidence="1">Uncharacterized protein</fullName>
    </submittedName>
</protein>
<evidence type="ECO:0000313" key="2">
    <source>
        <dbReference type="Proteomes" id="UP000829196"/>
    </source>
</evidence>
<name>A0A8T3AL51_DENNO</name>
<reference evidence="1" key="1">
    <citation type="journal article" date="2022" name="Front. Genet.">
        <title>Chromosome-Scale Assembly of the Dendrobium nobile Genome Provides Insights Into the Molecular Mechanism of the Biosynthesis of the Medicinal Active Ingredient of Dendrobium.</title>
        <authorList>
            <person name="Xu Q."/>
            <person name="Niu S.-C."/>
            <person name="Li K.-L."/>
            <person name="Zheng P.-J."/>
            <person name="Zhang X.-J."/>
            <person name="Jia Y."/>
            <person name="Liu Y."/>
            <person name="Niu Y.-X."/>
            <person name="Yu L.-H."/>
            <person name="Chen D.-F."/>
            <person name="Zhang G.-Q."/>
        </authorList>
    </citation>
    <scope>NUCLEOTIDE SEQUENCE</scope>
    <source>
        <tissue evidence="1">Leaf</tissue>
    </source>
</reference>
<gene>
    <name evidence="1" type="ORF">KFK09_023025</name>
</gene>
<dbReference type="Proteomes" id="UP000829196">
    <property type="component" value="Unassembled WGS sequence"/>
</dbReference>
<sequence length="55" mass="6594">MCTCAVSRLRNPMNGFNKWLYTLAIIKLFNELYDSSSFFFCNDDMKCNLVKFLYY</sequence>